<keyword evidence="2" id="KW-0328">Glycosyltransferase</keyword>
<reference evidence="5" key="3">
    <citation type="submission" date="2025-09" db="UniProtKB">
        <authorList>
            <consortium name="Ensembl"/>
        </authorList>
    </citation>
    <scope>IDENTIFICATION</scope>
</reference>
<keyword evidence="4" id="KW-0732">Signal</keyword>
<comment type="similarity">
    <text evidence="1">Belongs to the UDP-glycosyltransferase family.</text>
</comment>
<keyword evidence="6" id="KW-1185">Reference proteome</keyword>
<proteinExistence type="inferred from homology"/>
<feature type="signal peptide" evidence="4">
    <location>
        <begin position="1"/>
        <end position="30"/>
    </location>
</feature>
<evidence type="ECO:0000256" key="3">
    <source>
        <dbReference type="ARBA" id="ARBA00022679"/>
    </source>
</evidence>
<dbReference type="GeneTree" id="ENSGT00940000153212"/>
<organism evidence="5 6">
    <name type="scientific">Lates calcarifer</name>
    <name type="common">Barramundi</name>
    <name type="synonym">Holocentrus calcarifer</name>
    <dbReference type="NCBI Taxonomy" id="8187"/>
    <lineage>
        <taxon>Eukaryota</taxon>
        <taxon>Metazoa</taxon>
        <taxon>Chordata</taxon>
        <taxon>Craniata</taxon>
        <taxon>Vertebrata</taxon>
        <taxon>Euteleostomi</taxon>
        <taxon>Actinopterygii</taxon>
        <taxon>Neopterygii</taxon>
        <taxon>Teleostei</taxon>
        <taxon>Neoteleostei</taxon>
        <taxon>Acanthomorphata</taxon>
        <taxon>Carangaria</taxon>
        <taxon>Carangaria incertae sedis</taxon>
        <taxon>Centropomidae</taxon>
        <taxon>Lates</taxon>
    </lineage>
</organism>
<dbReference type="Ensembl" id="ENSLCAT00010014393.1">
    <property type="protein sequence ID" value="ENSLCAP00010014091.1"/>
    <property type="gene ID" value="ENSLCAG00010006695.1"/>
</dbReference>
<dbReference type="PANTHER" id="PTHR48043">
    <property type="entry name" value="EG:EG0003.4 PROTEIN-RELATED"/>
    <property type="match status" value="1"/>
</dbReference>
<keyword evidence="3" id="KW-0808">Transferase</keyword>
<name>A0A4W6CP26_LATCA</name>
<evidence type="ECO:0000313" key="6">
    <source>
        <dbReference type="Proteomes" id="UP000314980"/>
    </source>
</evidence>
<reference evidence="5" key="2">
    <citation type="submission" date="2025-08" db="UniProtKB">
        <authorList>
            <consortium name="Ensembl"/>
        </authorList>
    </citation>
    <scope>IDENTIFICATION</scope>
</reference>
<reference evidence="6" key="1">
    <citation type="submission" date="2015-09" db="EMBL/GenBank/DDBJ databases">
        <authorList>
            <person name="Sai Rama Sridatta P."/>
        </authorList>
    </citation>
    <scope>NUCLEOTIDE SEQUENCE [LARGE SCALE GENOMIC DNA]</scope>
</reference>
<accession>A0A4W6CP26</accession>
<dbReference type="Proteomes" id="UP000314980">
    <property type="component" value="Unassembled WGS sequence"/>
</dbReference>
<dbReference type="PANTHER" id="PTHR48043:SF162">
    <property type="entry name" value="UDP GLUCURONOSYLTRANSFERASE 2 FAMILY, POLYPEPTIDE A1 PRECURSOR-RELATED"/>
    <property type="match status" value="1"/>
</dbReference>
<dbReference type="AlphaFoldDB" id="A0A4W6CP26"/>
<dbReference type="InterPro" id="IPR002213">
    <property type="entry name" value="UDP_glucos_trans"/>
</dbReference>
<evidence type="ECO:0000256" key="2">
    <source>
        <dbReference type="ARBA" id="ARBA00022676"/>
    </source>
</evidence>
<dbReference type="SUPFAM" id="SSF53756">
    <property type="entry name" value="UDP-Glycosyltransferase/glycogen phosphorylase"/>
    <property type="match status" value="1"/>
</dbReference>
<evidence type="ECO:0000256" key="4">
    <source>
        <dbReference type="SAM" id="SignalP"/>
    </source>
</evidence>
<dbReference type="InterPro" id="IPR050271">
    <property type="entry name" value="UDP-glycosyltransferase"/>
</dbReference>
<sequence>MSSQWASMIFLRLLLAVLVSLLAPFAPANGGHVLVFPGEYSHWLNMRSIVEELVKRNHSVTILVSDASPSVNYNDSRDAAKSEFHGLTEEFIHFSMYESHESSLLQKFFRTWDWLRRSADFGIKQCDAMLKNKQLMVTLRATAFDAVLLDPMVMCGDLVADALRLPLVVSLRFSFGGVLERHCGHAPAPPSFVPAAPLPYSDRMTFVERLINVVTYVSASVMSELFWRLTLDKYYSEVKGHPSSVCETLGNADIWLIRTFWDIETPRPTPPNFRYVGGLHCKPANQLPDDMEAFVQSSGDAGVVVVSFGSMVTNLMPERADVIAAAFGRIPQKVRGSTHSEKHAFRDIRKSQCSTALIVTRCTFVFNVESDEGMCSRLVVLPVERTSCLWSGNLEVPRRNS</sequence>
<dbReference type="Pfam" id="PF00201">
    <property type="entry name" value="UDPGT"/>
    <property type="match status" value="1"/>
</dbReference>
<dbReference type="Gene3D" id="3.40.50.2000">
    <property type="entry name" value="Glycogen Phosphorylase B"/>
    <property type="match status" value="2"/>
</dbReference>
<evidence type="ECO:0000256" key="1">
    <source>
        <dbReference type="ARBA" id="ARBA00009995"/>
    </source>
</evidence>
<feature type="chain" id="PRO_5046491556" evidence="4">
    <location>
        <begin position="31"/>
        <end position="401"/>
    </location>
</feature>
<dbReference type="GO" id="GO:0015020">
    <property type="term" value="F:glucuronosyltransferase activity"/>
    <property type="evidence" value="ECO:0007669"/>
    <property type="project" value="TreeGrafter"/>
</dbReference>
<evidence type="ECO:0000313" key="5">
    <source>
        <dbReference type="Ensembl" id="ENSLCAP00010014091.1"/>
    </source>
</evidence>
<protein>
    <submittedName>
        <fullName evidence="5">UDP glucuronosyltransferase 2 family, polypeptide A1</fullName>
    </submittedName>
</protein>